<feature type="domain" description="Serine aminopeptidase S33" evidence="3">
    <location>
        <begin position="99"/>
        <end position="181"/>
    </location>
</feature>
<dbReference type="GO" id="GO:0005739">
    <property type="term" value="C:mitochondrion"/>
    <property type="evidence" value="ECO:0007669"/>
    <property type="project" value="TreeGrafter"/>
</dbReference>
<evidence type="ECO:0000313" key="4">
    <source>
        <dbReference type="EMBL" id="KAJ8601979.1"/>
    </source>
</evidence>
<dbReference type="GO" id="GO:0004553">
    <property type="term" value="F:hydrolase activity, hydrolyzing O-glycosyl compounds"/>
    <property type="evidence" value="ECO:0007669"/>
    <property type="project" value="TreeGrafter"/>
</dbReference>
<evidence type="ECO:0000259" key="3">
    <source>
        <dbReference type="Pfam" id="PF12146"/>
    </source>
</evidence>
<comment type="caution">
    <text evidence="4">The sequence shown here is derived from an EMBL/GenBank/DDBJ whole genome shotgun (WGS) entry which is preliminary data.</text>
</comment>
<sequence length="313" mass="34649">MGWFAVVACAVVVRQVSGLVPLGVVPERRSVLKASRGLMEPDVLPSGRDLELRSEYGPDMIIYDAEHAGGSDPVAVVFLPSLALPKVNAMSASLRTWCRRNEYTFVVADYHGIGRSTGDIAEATISRWLGDTITLLESVTPPETHRRVVLCGSGVGGWISCLVAMRRPDLVGGIVGLAADPDFTEELLLKRLPADVIDRIMNGMEQVRWGERTYPITRALIEDARNHLILDGPDRALPIQCPVRLLHGLYDEEVPYDTAIRLANRIETEDVLVSLSRAKHYMDEIDDFQRTRLAIQDCIESIFIYDLRTPGSG</sequence>
<dbReference type="Proteomes" id="UP001230188">
    <property type="component" value="Unassembled WGS sequence"/>
</dbReference>
<dbReference type="SUPFAM" id="SSF53474">
    <property type="entry name" value="alpha/beta-Hydrolases"/>
    <property type="match status" value="1"/>
</dbReference>
<dbReference type="InterPro" id="IPR022742">
    <property type="entry name" value="Hydrolase_4"/>
</dbReference>
<reference evidence="4" key="1">
    <citation type="submission" date="2023-01" db="EMBL/GenBank/DDBJ databases">
        <title>Metagenome sequencing of chrysophaentin producing Chrysophaeum taylorii.</title>
        <authorList>
            <person name="Davison J."/>
            <person name="Bewley C."/>
        </authorList>
    </citation>
    <scope>NUCLEOTIDE SEQUENCE</scope>
    <source>
        <strain evidence="4">NIES-1699</strain>
    </source>
</reference>
<dbReference type="GO" id="GO:0008474">
    <property type="term" value="F:palmitoyl-(protein) hydrolase activity"/>
    <property type="evidence" value="ECO:0007669"/>
    <property type="project" value="TreeGrafter"/>
</dbReference>
<organism evidence="4 5">
    <name type="scientific">Chrysophaeum taylorii</name>
    <dbReference type="NCBI Taxonomy" id="2483200"/>
    <lineage>
        <taxon>Eukaryota</taxon>
        <taxon>Sar</taxon>
        <taxon>Stramenopiles</taxon>
        <taxon>Ochrophyta</taxon>
        <taxon>Pelagophyceae</taxon>
        <taxon>Pelagomonadales</taxon>
        <taxon>Pelagomonadaceae</taxon>
        <taxon>Chrysophaeum</taxon>
    </lineage>
</organism>
<keyword evidence="2" id="KW-0732">Signal</keyword>
<name>A0AAD7XKY3_9STRA</name>
<dbReference type="Pfam" id="PF12146">
    <property type="entry name" value="Hydrolase_4"/>
    <property type="match status" value="1"/>
</dbReference>
<gene>
    <name evidence="4" type="ORF">CTAYLR_002709</name>
</gene>
<dbReference type="InterPro" id="IPR029058">
    <property type="entry name" value="AB_hydrolase_fold"/>
</dbReference>
<accession>A0AAD7XKY3</accession>
<dbReference type="AlphaFoldDB" id="A0AAD7XKY3"/>
<protein>
    <recommendedName>
        <fullName evidence="3">Serine aminopeptidase S33 domain-containing protein</fullName>
    </recommendedName>
</protein>
<dbReference type="PANTHER" id="PTHR16138:SF7">
    <property type="entry name" value="PALMITOYL-PROTEIN THIOESTERASE ABHD10, MITOCHONDRIAL"/>
    <property type="match status" value="1"/>
</dbReference>
<dbReference type="InterPro" id="IPR052382">
    <property type="entry name" value="ABHD10_acyl-thioesterase"/>
</dbReference>
<evidence type="ECO:0000256" key="2">
    <source>
        <dbReference type="SAM" id="SignalP"/>
    </source>
</evidence>
<evidence type="ECO:0000313" key="5">
    <source>
        <dbReference type="Proteomes" id="UP001230188"/>
    </source>
</evidence>
<dbReference type="EMBL" id="JAQMWT010000391">
    <property type="protein sequence ID" value="KAJ8601979.1"/>
    <property type="molecule type" value="Genomic_DNA"/>
</dbReference>
<evidence type="ECO:0000256" key="1">
    <source>
        <dbReference type="ARBA" id="ARBA00022801"/>
    </source>
</evidence>
<keyword evidence="1" id="KW-0378">Hydrolase</keyword>
<feature type="signal peptide" evidence="2">
    <location>
        <begin position="1"/>
        <end position="18"/>
    </location>
</feature>
<feature type="chain" id="PRO_5041911297" description="Serine aminopeptidase S33 domain-containing protein" evidence="2">
    <location>
        <begin position="19"/>
        <end position="313"/>
    </location>
</feature>
<dbReference type="PANTHER" id="PTHR16138">
    <property type="entry name" value="MYCOPHENOLIC ACID ACYL-GLUCURONIDE ESTERASE, MITOCHONDRIAL"/>
    <property type="match status" value="1"/>
</dbReference>
<proteinExistence type="predicted"/>
<keyword evidence="5" id="KW-1185">Reference proteome</keyword>
<dbReference type="Gene3D" id="3.40.50.1820">
    <property type="entry name" value="alpha/beta hydrolase"/>
    <property type="match status" value="1"/>
</dbReference>